<gene>
    <name evidence="7" type="ORF">Salat_0399900</name>
</gene>
<name>A0AAE1Z1M1_9LAMI</name>
<protein>
    <recommendedName>
        <fullName evidence="4">AT-hook motif nuclear-localized protein</fullName>
    </recommendedName>
</protein>
<keyword evidence="1 4" id="KW-0805">Transcription regulation</keyword>
<dbReference type="InterPro" id="IPR005175">
    <property type="entry name" value="PPC_dom"/>
</dbReference>
<keyword evidence="3 4" id="KW-0804">Transcription</keyword>
<dbReference type="GO" id="GO:0005634">
    <property type="term" value="C:nucleus"/>
    <property type="evidence" value="ECO:0007669"/>
    <property type="project" value="UniProtKB-SubCell"/>
</dbReference>
<dbReference type="EMBL" id="JACGWO010000001">
    <property type="protein sequence ID" value="KAK4440650.1"/>
    <property type="molecule type" value="Genomic_DNA"/>
</dbReference>
<evidence type="ECO:0000256" key="2">
    <source>
        <dbReference type="ARBA" id="ARBA00023125"/>
    </source>
</evidence>
<dbReference type="Proteomes" id="UP001293254">
    <property type="component" value="Unassembled WGS sequence"/>
</dbReference>
<evidence type="ECO:0000313" key="8">
    <source>
        <dbReference type="Proteomes" id="UP001293254"/>
    </source>
</evidence>
<comment type="function">
    <text evidence="4">Transcription factor that specifically binds AT-rich DNA sequences related to the nuclear matrix attachment regions (MARs).</text>
</comment>
<dbReference type="InterPro" id="IPR039605">
    <property type="entry name" value="AHL"/>
</dbReference>
<dbReference type="SUPFAM" id="SSF117856">
    <property type="entry name" value="AF0104/ALDC/Ptd012-like"/>
    <property type="match status" value="1"/>
</dbReference>
<sequence length="263" mass="27919">MEVENAVSQYAAAATTKPEILEVSEDEVEVAVATDEEKLENEGRGDEQAGVAVRVARGGEVVFVPKRNRERPKKQQAWEARGQQFMAVPAYSPTSEKRGRGRPRGSSKWQNLNIVQRIWSFSQMIPDSICILSASGTISSAEIFVPASYGDGQFTIIYLNGSHTYDEKRGGKICLLSVQLANVDGRSYSGAVASSLIAAGPTLHTIDAKGKGTLVIDPPVVPNPPVIDPEVAMKGPDCVSCAAPQPSSAHAATPEAEGVGGDE</sequence>
<comment type="caution">
    <text evidence="7">The sequence shown here is derived from an EMBL/GenBank/DDBJ whole genome shotgun (WGS) entry which is preliminary data.</text>
</comment>
<dbReference type="CDD" id="cd11378">
    <property type="entry name" value="DUF296"/>
    <property type="match status" value="1"/>
</dbReference>
<evidence type="ECO:0000256" key="5">
    <source>
        <dbReference type="SAM" id="MobiDB-lite"/>
    </source>
</evidence>
<keyword evidence="2 4" id="KW-0238">DNA-binding</keyword>
<evidence type="ECO:0000313" key="7">
    <source>
        <dbReference type="EMBL" id="KAK4440650.1"/>
    </source>
</evidence>
<accession>A0AAE1Z1M1</accession>
<dbReference type="GO" id="GO:0003680">
    <property type="term" value="F:minor groove of adenine-thymine-rich DNA binding"/>
    <property type="evidence" value="ECO:0007669"/>
    <property type="project" value="UniProtKB-UniRule"/>
</dbReference>
<dbReference type="AlphaFoldDB" id="A0AAE1Z1M1"/>
<evidence type="ECO:0000256" key="1">
    <source>
        <dbReference type="ARBA" id="ARBA00023015"/>
    </source>
</evidence>
<dbReference type="PANTHER" id="PTHR31500:SF96">
    <property type="entry name" value="AT-HOOK MOTIF NUCLEAR-LOCALIZED PROTEIN 7"/>
    <property type="match status" value="1"/>
</dbReference>
<dbReference type="Gene3D" id="3.30.1330.80">
    <property type="entry name" value="Hypothetical protein, similar to alpha- acetolactate decarboxylase, domain 2"/>
    <property type="match status" value="1"/>
</dbReference>
<comment type="subcellular location">
    <subcellularLocation>
        <location evidence="4">Nucleus</location>
    </subcellularLocation>
</comment>
<comment type="domain">
    <text evidence="4">The PPC domain mediates interactions between AHL proteins.</text>
</comment>
<feature type="domain" description="PPC" evidence="6">
    <location>
        <begin position="113"/>
        <end position="201"/>
    </location>
</feature>
<evidence type="ECO:0000256" key="3">
    <source>
        <dbReference type="ARBA" id="ARBA00023163"/>
    </source>
</evidence>
<dbReference type="Pfam" id="PF03479">
    <property type="entry name" value="PCC"/>
    <property type="match status" value="1"/>
</dbReference>
<evidence type="ECO:0000256" key="4">
    <source>
        <dbReference type="RuleBase" id="RU367031"/>
    </source>
</evidence>
<evidence type="ECO:0000259" key="6">
    <source>
        <dbReference type="Pfam" id="PF03479"/>
    </source>
</evidence>
<reference evidence="7" key="2">
    <citation type="journal article" date="2024" name="Plant">
        <title>Genomic evolution and insights into agronomic trait innovations of Sesamum species.</title>
        <authorList>
            <person name="Miao H."/>
            <person name="Wang L."/>
            <person name="Qu L."/>
            <person name="Liu H."/>
            <person name="Sun Y."/>
            <person name="Le M."/>
            <person name="Wang Q."/>
            <person name="Wei S."/>
            <person name="Zheng Y."/>
            <person name="Lin W."/>
            <person name="Duan Y."/>
            <person name="Cao H."/>
            <person name="Xiong S."/>
            <person name="Wang X."/>
            <person name="Wei L."/>
            <person name="Li C."/>
            <person name="Ma Q."/>
            <person name="Ju M."/>
            <person name="Zhao R."/>
            <person name="Li G."/>
            <person name="Mu C."/>
            <person name="Tian Q."/>
            <person name="Mei H."/>
            <person name="Zhang T."/>
            <person name="Gao T."/>
            <person name="Zhang H."/>
        </authorList>
    </citation>
    <scope>NUCLEOTIDE SEQUENCE</scope>
    <source>
        <strain evidence="7">3651</strain>
    </source>
</reference>
<feature type="region of interest" description="Disordered" evidence="5">
    <location>
        <begin position="242"/>
        <end position="263"/>
    </location>
</feature>
<dbReference type="PANTHER" id="PTHR31500">
    <property type="entry name" value="AT-HOOK MOTIF NUCLEAR-LOCALIZED PROTEIN 9"/>
    <property type="match status" value="1"/>
</dbReference>
<proteinExistence type="predicted"/>
<organism evidence="7 8">
    <name type="scientific">Sesamum alatum</name>
    <dbReference type="NCBI Taxonomy" id="300844"/>
    <lineage>
        <taxon>Eukaryota</taxon>
        <taxon>Viridiplantae</taxon>
        <taxon>Streptophyta</taxon>
        <taxon>Embryophyta</taxon>
        <taxon>Tracheophyta</taxon>
        <taxon>Spermatophyta</taxon>
        <taxon>Magnoliopsida</taxon>
        <taxon>eudicotyledons</taxon>
        <taxon>Gunneridae</taxon>
        <taxon>Pentapetalae</taxon>
        <taxon>asterids</taxon>
        <taxon>lamiids</taxon>
        <taxon>Lamiales</taxon>
        <taxon>Pedaliaceae</taxon>
        <taxon>Sesamum</taxon>
    </lineage>
</organism>
<keyword evidence="8" id="KW-1185">Reference proteome</keyword>
<reference evidence="7" key="1">
    <citation type="submission" date="2020-06" db="EMBL/GenBank/DDBJ databases">
        <authorList>
            <person name="Li T."/>
            <person name="Hu X."/>
            <person name="Zhang T."/>
            <person name="Song X."/>
            <person name="Zhang H."/>
            <person name="Dai N."/>
            <person name="Sheng W."/>
            <person name="Hou X."/>
            <person name="Wei L."/>
        </authorList>
    </citation>
    <scope>NUCLEOTIDE SEQUENCE</scope>
    <source>
        <strain evidence="7">3651</strain>
        <tissue evidence="7">Leaf</tissue>
    </source>
</reference>
<keyword evidence="4" id="KW-0539">Nucleus</keyword>